<proteinExistence type="predicted"/>
<dbReference type="AlphaFoldDB" id="A0A2N9F214"/>
<dbReference type="EMBL" id="OIVN01000490">
    <property type="protein sequence ID" value="SPC81050.1"/>
    <property type="molecule type" value="Genomic_DNA"/>
</dbReference>
<dbReference type="PANTHER" id="PTHR35318:SF2">
    <property type="entry name" value="OS08G0138900 PROTEIN"/>
    <property type="match status" value="1"/>
</dbReference>
<dbReference type="PANTHER" id="PTHR35318">
    <property type="entry name" value="BNAA10G08410D PROTEIN"/>
    <property type="match status" value="1"/>
</dbReference>
<organism evidence="1">
    <name type="scientific">Fagus sylvatica</name>
    <name type="common">Beechnut</name>
    <dbReference type="NCBI Taxonomy" id="28930"/>
    <lineage>
        <taxon>Eukaryota</taxon>
        <taxon>Viridiplantae</taxon>
        <taxon>Streptophyta</taxon>
        <taxon>Embryophyta</taxon>
        <taxon>Tracheophyta</taxon>
        <taxon>Spermatophyta</taxon>
        <taxon>Magnoliopsida</taxon>
        <taxon>eudicotyledons</taxon>
        <taxon>Gunneridae</taxon>
        <taxon>Pentapetalae</taxon>
        <taxon>rosids</taxon>
        <taxon>fabids</taxon>
        <taxon>Fagales</taxon>
        <taxon>Fagaceae</taxon>
        <taxon>Fagus</taxon>
    </lineage>
</organism>
<gene>
    <name evidence="1" type="ORF">FSB_LOCUS8932</name>
</gene>
<name>A0A2N9F214_FAGSY</name>
<protein>
    <submittedName>
        <fullName evidence="1">Uncharacterized protein</fullName>
    </submittedName>
</protein>
<reference evidence="1" key="1">
    <citation type="submission" date="2018-02" db="EMBL/GenBank/DDBJ databases">
        <authorList>
            <person name="Cohen D.B."/>
            <person name="Kent A.D."/>
        </authorList>
    </citation>
    <scope>NUCLEOTIDE SEQUENCE</scope>
</reference>
<accession>A0A2N9F214</accession>
<sequence length="89" mass="9691">MAPASAVAETEWKPTLCAISEDTAVVVMVEKTKKKEEMEVQTAVGMGSEMVATRKTGSRARVHVRSYSDELSDVNMPIIPAFAPAPFMF</sequence>
<evidence type="ECO:0000313" key="1">
    <source>
        <dbReference type="EMBL" id="SPC81050.1"/>
    </source>
</evidence>